<dbReference type="InterPro" id="IPR004323">
    <property type="entry name" value="Ion_tolerance_CutA"/>
</dbReference>
<dbReference type="AlphaFoldDB" id="A0A369T7I5"/>
<organism evidence="2 3">
    <name type="scientific">Ferruginivarius sediminum</name>
    <dbReference type="NCBI Taxonomy" id="2661937"/>
    <lineage>
        <taxon>Bacteria</taxon>
        <taxon>Pseudomonadati</taxon>
        <taxon>Pseudomonadota</taxon>
        <taxon>Alphaproteobacteria</taxon>
        <taxon>Rhodospirillales</taxon>
        <taxon>Rhodospirillaceae</taxon>
        <taxon>Ferruginivarius</taxon>
    </lineage>
</organism>
<accession>A0A369T7I5</accession>
<dbReference type="InterPro" id="IPR011322">
    <property type="entry name" value="N-reg_PII-like_a/b"/>
</dbReference>
<keyword evidence="3" id="KW-1185">Reference proteome</keyword>
<dbReference type="InterPro" id="IPR015867">
    <property type="entry name" value="N-reg_PII/ATP_PRibTrfase_C"/>
</dbReference>
<comment type="similarity">
    <text evidence="1">Belongs to the CutA family.</text>
</comment>
<dbReference type="Pfam" id="PF03091">
    <property type="entry name" value="CutA1"/>
    <property type="match status" value="1"/>
</dbReference>
<dbReference type="GO" id="GO:0005507">
    <property type="term" value="F:copper ion binding"/>
    <property type="evidence" value="ECO:0007669"/>
    <property type="project" value="TreeGrafter"/>
</dbReference>
<dbReference type="RefSeq" id="WP_114582882.1">
    <property type="nucleotide sequence ID" value="NZ_QPMH01000014.1"/>
</dbReference>
<dbReference type="Gene3D" id="3.30.70.120">
    <property type="match status" value="1"/>
</dbReference>
<evidence type="ECO:0000313" key="2">
    <source>
        <dbReference type="EMBL" id="RDD61238.1"/>
    </source>
</evidence>
<dbReference type="PANTHER" id="PTHR23419">
    <property type="entry name" value="DIVALENT CATION TOLERANCE CUTA-RELATED"/>
    <property type="match status" value="1"/>
</dbReference>
<dbReference type="PANTHER" id="PTHR23419:SF8">
    <property type="entry name" value="FI09726P"/>
    <property type="match status" value="1"/>
</dbReference>
<sequence length="114" mass="12649">MSHSLIYITAANADEAKDIGRALVEARLAACANVFPQMIPIFWWEGKVQEDSEAVLIAKTRDDLVDTVIDFVKRQHSYECPAVLAIPVRAGNPQFMDWIDAETEGATFDGPRAQ</sequence>
<evidence type="ECO:0000313" key="3">
    <source>
        <dbReference type="Proteomes" id="UP000253941"/>
    </source>
</evidence>
<reference evidence="2 3" key="1">
    <citation type="submission" date="2018-07" db="EMBL/GenBank/DDBJ databases">
        <title>Venubactetium sediminum gen. nov., sp. nov., isolated from a marine solar saltern.</title>
        <authorList>
            <person name="Wang S."/>
        </authorList>
    </citation>
    <scope>NUCLEOTIDE SEQUENCE [LARGE SCALE GENOMIC DNA]</scope>
    <source>
        <strain evidence="2 3">WD2A32</strain>
    </source>
</reference>
<dbReference type="EMBL" id="QPMH01000014">
    <property type="protein sequence ID" value="RDD61238.1"/>
    <property type="molecule type" value="Genomic_DNA"/>
</dbReference>
<name>A0A369T7I5_9PROT</name>
<dbReference type="SUPFAM" id="SSF54913">
    <property type="entry name" value="GlnB-like"/>
    <property type="match status" value="1"/>
</dbReference>
<gene>
    <name evidence="2" type="ORF">DRB17_14240</name>
</gene>
<comment type="caution">
    <text evidence="2">The sequence shown here is derived from an EMBL/GenBank/DDBJ whole genome shotgun (WGS) entry which is preliminary data.</text>
</comment>
<proteinExistence type="inferred from homology"/>
<dbReference type="GO" id="GO:0010038">
    <property type="term" value="P:response to metal ion"/>
    <property type="evidence" value="ECO:0007669"/>
    <property type="project" value="InterPro"/>
</dbReference>
<evidence type="ECO:0000256" key="1">
    <source>
        <dbReference type="ARBA" id="ARBA00010169"/>
    </source>
</evidence>
<dbReference type="Proteomes" id="UP000253941">
    <property type="component" value="Unassembled WGS sequence"/>
</dbReference>
<protein>
    <submittedName>
        <fullName evidence="2">Divalent-cation tolerance protein CutA</fullName>
    </submittedName>
</protein>